<dbReference type="Proteomes" id="UP001631969">
    <property type="component" value="Unassembled WGS sequence"/>
</dbReference>
<protein>
    <submittedName>
        <fullName evidence="1">Uncharacterized protein</fullName>
    </submittedName>
</protein>
<reference evidence="1" key="1">
    <citation type="submission" date="2024-12" db="EMBL/GenBank/DDBJ databases">
        <authorList>
            <person name="Wu N."/>
        </authorList>
    </citation>
    <scope>NUCLEOTIDE SEQUENCE</scope>
    <source>
        <strain evidence="1">P15</strain>
    </source>
</reference>
<accession>A0ACC7NTQ4</accession>
<name>A0ACC7NTQ4_9BACL</name>
<comment type="caution">
    <text evidence="1">The sequence shown here is derived from an EMBL/GenBank/DDBJ whole genome shotgun (WGS) entry which is preliminary data.</text>
</comment>
<keyword evidence="2" id="KW-1185">Reference proteome</keyword>
<sequence>MEWSGLLGLICPLMMVGMMIWMMRGNRGNAGHTGGSCCKPGSQADASEGEGLAGAEDTAGAEKMASRTNRRRWMMLLCCLAPMAVAALLLLARPIGIGGDGSLLSLLVILACPLLHLILMPLMHRGNKHSSHS</sequence>
<evidence type="ECO:0000313" key="2">
    <source>
        <dbReference type="Proteomes" id="UP001631969"/>
    </source>
</evidence>
<organism evidence="1 2">
    <name type="scientific">Paenibacillus mesotrionivorans</name>
    <dbReference type="NCBI Taxonomy" id="3160968"/>
    <lineage>
        <taxon>Bacteria</taxon>
        <taxon>Bacillati</taxon>
        <taxon>Bacillota</taxon>
        <taxon>Bacilli</taxon>
        <taxon>Bacillales</taxon>
        <taxon>Paenibacillaceae</taxon>
        <taxon>Paenibacillus</taxon>
    </lineage>
</organism>
<dbReference type="EMBL" id="JBJURJ010000004">
    <property type="protein sequence ID" value="MFM9328083.1"/>
    <property type="molecule type" value="Genomic_DNA"/>
</dbReference>
<evidence type="ECO:0000313" key="1">
    <source>
        <dbReference type="EMBL" id="MFM9328083.1"/>
    </source>
</evidence>
<proteinExistence type="predicted"/>
<gene>
    <name evidence="1" type="ORF">ACI1P1_07290</name>
</gene>